<gene>
    <name evidence="1" type="ORF">NUW54_g10764</name>
</gene>
<accession>A0ACC1NSS5</accession>
<evidence type="ECO:0000313" key="1">
    <source>
        <dbReference type="EMBL" id="KAJ2982350.1"/>
    </source>
</evidence>
<dbReference type="Proteomes" id="UP001144978">
    <property type="component" value="Unassembled WGS sequence"/>
</dbReference>
<evidence type="ECO:0000313" key="2">
    <source>
        <dbReference type="Proteomes" id="UP001144978"/>
    </source>
</evidence>
<sequence>MRVSGLRGRPRAGGEVTVHEVDKVAVDELVVAPAEELCDGAAAVPDLAGLGEDEDEGVADLGDEEVGPPLALRELEHGELFHGT</sequence>
<protein>
    <submittedName>
        <fullName evidence="1">Uncharacterized protein</fullName>
    </submittedName>
</protein>
<proteinExistence type="predicted"/>
<name>A0ACC1NSS5_9APHY</name>
<reference evidence="1" key="1">
    <citation type="submission" date="2022-08" db="EMBL/GenBank/DDBJ databases">
        <title>Genome Sequence of Pycnoporus sanguineus.</title>
        <authorList>
            <person name="Buettner E."/>
        </authorList>
    </citation>
    <scope>NUCLEOTIDE SEQUENCE</scope>
    <source>
        <strain evidence="1">CG-C14</strain>
    </source>
</reference>
<keyword evidence="2" id="KW-1185">Reference proteome</keyword>
<comment type="caution">
    <text evidence="1">The sequence shown here is derived from an EMBL/GenBank/DDBJ whole genome shotgun (WGS) entry which is preliminary data.</text>
</comment>
<dbReference type="EMBL" id="JANSHE010003978">
    <property type="protein sequence ID" value="KAJ2982350.1"/>
    <property type="molecule type" value="Genomic_DNA"/>
</dbReference>
<organism evidence="1 2">
    <name type="scientific">Trametes sanguinea</name>
    <dbReference type="NCBI Taxonomy" id="158606"/>
    <lineage>
        <taxon>Eukaryota</taxon>
        <taxon>Fungi</taxon>
        <taxon>Dikarya</taxon>
        <taxon>Basidiomycota</taxon>
        <taxon>Agaricomycotina</taxon>
        <taxon>Agaricomycetes</taxon>
        <taxon>Polyporales</taxon>
        <taxon>Polyporaceae</taxon>
        <taxon>Trametes</taxon>
    </lineage>
</organism>